<gene>
    <name evidence="8" type="ORF">JM93_01286</name>
</gene>
<dbReference type="OrthoDB" id="9795789at2"/>
<dbReference type="Gene3D" id="3.40.1190.20">
    <property type="match status" value="1"/>
</dbReference>
<accession>A0A562TBF5</accession>
<keyword evidence="5" id="KW-0067">ATP-binding</keyword>
<protein>
    <submittedName>
        <fullName evidence="8">Fructokinase</fullName>
    </submittedName>
</protein>
<dbReference type="PANTHER" id="PTHR43085">
    <property type="entry name" value="HEXOKINASE FAMILY MEMBER"/>
    <property type="match status" value="1"/>
</dbReference>
<keyword evidence="3" id="KW-0547">Nucleotide-binding</keyword>
<dbReference type="GO" id="GO:0008865">
    <property type="term" value="F:fructokinase activity"/>
    <property type="evidence" value="ECO:0007669"/>
    <property type="project" value="UniProtKB-ARBA"/>
</dbReference>
<dbReference type="PANTHER" id="PTHR43085:SF1">
    <property type="entry name" value="PSEUDOURIDINE KINASE-RELATED"/>
    <property type="match status" value="1"/>
</dbReference>
<dbReference type="EMBL" id="VLLF01000002">
    <property type="protein sequence ID" value="TWI90306.1"/>
    <property type="molecule type" value="Genomic_DNA"/>
</dbReference>
<evidence type="ECO:0000259" key="7">
    <source>
        <dbReference type="Pfam" id="PF00294"/>
    </source>
</evidence>
<dbReference type="PRINTS" id="PR00990">
    <property type="entry name" value="RIBOKINASE"/>
</dbReference>
<name>A0A562TBF5_9HYPH</name>
<dbReference type="GO" id="GO:0005524">
    <property type="term" value="F:ATP binding"/>
    <property type="evidence" value="ECO:0007669"/>
    <property type="project" value="UniProtKB-KW"/>
</dbReference>
<dbReference type="RefSeq" id="WP_145341369.1">
    <property type="nucleotide sequence ID" value="NZ_SMLY01000085.1"/>
</dbReference>
<dbReference type="PROSITE" id="PS00584">
    <property type="entry name" value="PFKB_KINASES_2"/>
    <property type="match status" value="1"/>
</dbReference>
<evidence type="ECO:0000256" key="4">
    <source>
        <dbReference type="ARBA" id="ARBA00022777"/>
    </source>
</evidence>
<evidence type="ECO:0000313" key="9">
    <source>
        <dbReference type="Proteomes" id="UP000320593"/>
    </source>
</evidence>
<keyword evidence="4 6" id="KW-0418">Kinase</keyword>
<keyword evidence="2 6" id="KW-0808">Transferase</keyword>
<dbReference type="Pfam" id="PF00294">
    <property type="entry name" value="PfkB"/>
    <property type="match status" value="1"/>
</dbReference>
<evidence type="ECO:0000256" key="5">
    <source>
        <dbReference type="ARBA" id="ARBA00022840"/>
    </source>
</evidence>
<dbReference type="CDD" id="cd01167">
    <property type="entry name" value="bac_FRK"/>
    <property type="match status" value="1"/>
</dbReference>
<evidence type="ECO:0000256" key="3">
    <source>
        <dbReference type="ARBA" id="ARBA00022741"/>
    </source>
</evidence>
<dbReference type="AlphaFoldDB" id="A0A562TBF5"/>
<dbReference type="Proteomes" id="UP000320593">
    <property type="component" value="Unassembled WGS sequence"/>
</dbReference>
<dbReference type="InterPro" id="IPR011611">
    <property type="entry name" value="PfkB_dom"/>
</dbReference>
<organism evidence="8 9">
    <name type="scientific">Roseibium hamelinense</name>
    <dbReference type="NCBI Taxonomy" id="150831"/>
    <lineage>
        <taxon>Bacteria</taxon>
        <taxon>Pseudomonadati</taxon>
        <taxon>Pseudomonadota</taxon>
        <taxon>Alphaproteobacteria</taxon>
        <taxon>Hyphomicrobiales</taxon>
        <taxon>Stappiaceae</taxon>
        <taxon>Roseibium</taxon>
    </lineage>
</organism>
<comment type="caution">
    <text evidence="8">The sequence shown here is derived from an EMBL/GenBank/DDBJ whole genome shotgun (WGS) entry which is preliminary data.</text>
</comment>
<evidence type="ECO:0000313" key="8">
    <source>
        <dbReference type="EMBL" id="TWI90306.1"/>
    </source>
</evidence>
<sequence length="310" mass="33230">MILVCGEALYDMFSDNTSADPIGFEAHIGGSPYNVAIGLARLGQKPAFFGGISTDQLGEKLLARLAEEGVETTNVHRSPALTTLSLVQKTAAGQPVYTFYGENAADRMVTEADLPLPDQNFAMVHIGSYTALVEPVASALKNLIERERPNSLIAFDPNIRPTVVPDMNAWKANTHNLAAVADVIKVSDEDLALIEPLKRIDDIAQGWIEQGSGLVVVTRGANGAEVYTVNGRYSFEGQKVAVADTVGAGDTFQAALLMGLTELGICGRDELARLDDSHVTRLVSFAIEASALTCTRRGADLPRKSELRPF</sequence>
<dbReference type="InterPro" id="IPR029056">
    <property type="entry name" value="Ribokinase-like"/>
</dbReference>
<evidence type="ECO:0000256" key="6">
    <source>
        <dbReference type="RuleBase" id="RU003704"/>
    </source>
</evidence>
<proteinExistence type="inferred from homology"/>
<evidence type="ECO:0000256" key="2">
    <source>
        <dbReference type="ARBA" id="ARBA00022679"/>
    </source>
</evidence>
<feature type="domain" description="Carbohydrate kinase PfkB" evidence="7">
    <location>
        <begin position="3"/>
        <end position="302"/>
    </location>
</feature>
<dbReference type="SUPFAM" id="SSF53613">
    <property type="entry name" value="Ribokinase-like"/>
    <property type="match status" value="1"/>
</dbReference>
<comment type="similarity">
    <text evidence="1 6">Belongs to the carbohydrate kinase PfkB family.</text>
</comment>
<dbReference type="GO" id="GO:0006000">
    <property type="term" value="P:fructose metabolic process"/>
    <property type="evidence" value="ECO:0007669"/>
    <property type="project" value="UniProtKB-ARBA"/>
</dbReference>
<reference evidence="8 9" key="1">
    <citation type="submission" date="2019-07" db="EMBL/GenBank/DDBJ databases">
        <title>Genomic Encyclopedia of Archaeal and Bacterial Type Strains, Phase II (KMG-II): from individual species to whole genera.</title>
        <authorList>
            <person name="Goeker M."/>
        </authorList>
    </citation>
    <scope>NUCLEOTIDE SEQUENCE [LARGE SCALE GENOMIC DNA]</scope>
    <source>
        <strain evidence="8 9">ATCC BAA-252</strain>
    </source>
</reference>
<dbReference type="InterPro" id="IPR002173">
    <property type="entry name" value="Carboh/pur_kinase_PfkB_CS"/>
</dbReference>
<evidence type="ECO:0000256" key="1">
    <source>
        <dbReference type="ARBA" id="ARBA00010688"/>
    </source>
</evidence>
<keyword evidence="9" id="KW-1185">Reference proteome</keyword>
<dbReference type="InterPro" id="IPR050306">
    <property type="entry name" value="PfkB_Carbo_kinase"/>
</dbReference>
<dbReference type="InterPro" id="IPR002139">
    <property type="entry name" value="Ribo/fructo_kinase"/>
</dbReference>